<dbReference type="Proteomes" id="UP001500253">
    <property type="component" value="Unassembled WGS sequence"/>
</dbReference>
<organism evidence="4 5">
    <name type="scientific">Streptomyces cuspidosporus</name>
    <dbReference type="NCBI Taxonomy" id="66882"/>
    <lineage>
        <taxon>Bacteria</taxon>
        <taxon>Bacillati</taxon>
        <taxon>Actinomycetota</taxon>
        <taxon>Actinomycetes</taxon>
        <taxon>Kitasatosporales</taxon>
        <taxon>Streptomycetaceae</taxon>
        <taxon>Streptomyces</taxon>
    </lineage>
</organism>
<dbReference type="InterPro" id="IPR050631">
    <property type="entry name" value="PheA/TfdB_FAD_monoxygenase"/>
</dbReference>
<dbReference type="PRINTS" id="PR00420">
    <property type="entry name" value="RNGMNOXGNASE"/>
</dbReference>
<dbReference type="InterPro" id="IPR036188">
    <property type="entry name" value="FAD/NAD-bd_sf"/>
</dbReference>
<evidence type="ECO:0000256" key="2">
    <source>
        <dbReference type="SAM" id="MobiDB-lite"/>
    </source>
</evidence>
<proteinExistence type="predicted"/>
<accession>A0ABN3GVG4</accession>
<protein>
    <submittedName>
        <fullName evidence="4">FAD-dependent oxidoreductase</fullName>
    </submittedName>
</protein>
<comment type="caution">
    <text evidence="4">The sequence shown here is derived from an EMBL/GenBank/DDBJ whole genome shotgun (WGS) entry which is preliminary data.</text>
</comment>
<evidence type="ECO:0000313" key="4">
    <source>
        <dbReference type="EMBL" id="GAA2361353.1"/>
    </source>
</evidence>
<evidence type="ECO:0000259" key="3">
    <source>
        <dbReference type="Pfam" id="PF01494"/>
    </source>
</evidence>
<evidence type="ECO:0000313" key="5">
    <source>
        <dbReference type="Proteomes" id="UP001500253"/>
    </source>
</evidence>
<dbReference type="PANTHER" id="PTHR43476">
    <property type="entry name" value="3-(3-HYDROXY-PHENYL)PROPIONATE/3-HYDROXYCINNAMIC ACID HYDROXYLASE"/>
    <property type="match status" value="1"/>
</dbReference>
<dbReference type="EMBL" id="BAAASD010000032">
    <property type="protein sequence ID" value="GAA2361353.1"/>
    <property type="molecule type" value="Genomic_DNA"/>
</dbReference>
<dbReference type="PANTHER" id="PTHR43476:SF5">
    <property type="entry name" value="FAD-DEPENDENT MONOOXYGENASE"/>
    <property type="match status" value="1"/>
</dbReference>
<dbReference type="Pfam" id="PF01494">
    <property type="entry name" value="FAD_binding_3"/>
    <property type="match status" value="1"/>
</dbReference>
<evidence type="ECO:0000256" key="1">
    <source>
        <dbReference type="ARBA" id="ARBA00023002"/>
    </source>
</evidence>
<reference evidence="4 5" key="1">
    <citation type="journal article" date="2019" name="Int. J. Syst. Evol. Microbiol.">
        <title>The Global Catalogue of Microorganisms (GCM) 10K type strain sequencing project: providing services to taxonomists for standard genome sequencing and annotation.</title>
        <authorList>
            <consortium name="The Broad Institute Genomics Platform"/>
            <consortium name="The Broad Institute Genome Sequencing Center for Infectious Disease"/>
            <person name="Wu L."/>
            <person name="Ma J."/>
        </authorList>
    </citation>
    <scope>NUCLEOTIDE SEQUENCE [LARGE SCALE GENOMIC DNA]</scope>
    <source>
        <strain evidence="4 5">JCM 4316</strain>
    </source>
</reference>
<gene>
    <name evidence="4" type="ORF">GCM10010246_60110</name>
</gene>
<dbReference type="Gene3D" id="3.50.50.60">
    <property type="entry name" value="FAD/NAD(P)-binding domain"/>
    <property type="match status" value="1"/>
</dbReference>
<keyword evidence="5" id="KW-1185">Reference proteome</keyword>
<name>A0ABN3GVG4_9ACTN</name>
<feature type="domain" description="FAD-binding" evidence="3">
    <location>
        <begin position="43"/>
        <end position="368"/>
    </location>
</feature>
<sequence>MMSVGARQATLGGVHTRPAAGCPPECRGRDTEGVERVEEMEHTRCCVVGGGPAGMVLGLLLARAGVEVTVLEKHGDFLRDFRGDTVHPTTLSLLDELGLAERFAALPQRHVRTIQLPIGPGRSLFTVGDIGALPVRYNYVAMVPQWDLLTLLAEEGAREPAFTLRMNTEATSFLMERGRVAGVRYRTAEGDTGELRATVTVACDGRGSLARRLPELGLREFGCPMDAWWFRLPRHEGDPRGLVGNAGDRFLTAMIDRGDYWQCAALIPKGTDAERRAAGLDRFMAEFAAVAPWLADRTDALRSWDEVKLLDVRLDRLRRWHRPGLLCIGDAAHAMSPVFGIGINLAVQDAVAAARVLAGPLAEGTVGLREARAVQRRRWPTTAATQALQRIAHARVIEPVLAGATPLGDGSRPPGIARVLSAVPWLKRVPAYFLAYGARRERPPAASLR</sequence>
<dbReference type="NCBIfam" id="NF004834">
    <property type="entry name" value="PRK06185.1-3"/>
    <property type="match status" value="1"/>
</dbReference>
<dbReference type="SUPFAM" id="SSF51905">
    <property type="entry name" value="FAD/NAD(P)-binding domain"/>
    <property type="match status" value="1"/>
</dbReference>
<keyword evidence="1" id="KW-0560">Oxidoreductase</keyword>
<feature type="region of interest" description="Disordered" evidence="2">
    <location>
        <begin position="1"/>
        <end position="28"/>
    </location>
</feature>
<dbReference type="NCBIfam" id="NF004833">
    <property type="entry name" value="PRK06185.1-1"/>
    <property type="match status" value="1"/>
</dbReference>
<dbReference type="InterPro" id="IPR002938">
    <property type="entry name" value="FAD-bd"/>
</dbReference>